<dbReference type="PANTHER" id="PTHR43420">
    <property type="entry name" value="ACETYLTRANSFERASE"/>
    <property type="match status" value="1"/>
</dbReference>
<organism evidence="4 5">
    <name type="scientific">Microvirga subterranea</name>
    <dbReference type="NCBI Taxonomy" id="186651"/>
    <lineage>
        <taxon>Bacteria</taxon>
        <taxon>Pseudomonadati</taxon>
        <taxon>Pseudomonadota</taxon>
        <taxon>Alphaproteobacteria</taxon>
        <taxon>Hyphomicrobiales</taxon>
        <taxon>Methylobacteriaceae</taxon>
        <taxon>Microvirga</taxon>
    </lineage>
</organism>
<protein>
    <submittedName>
        <fullName evidence="4">Ribosomal-protein-alanine N-acetyltransferase</fullName>
    </submittedName>
</protein>
<dbReference type="PANTHER" id="PTHR43420:SF12">
    <property type="entry name" value="N-ACETYLTRANSFERASE DOMAIN-CONTAINING PROTEIN"/>
    <property type="match status" value="1"/>
</dbReference>
<dbReference type="PROSITE" id="PS51186">
    <property type="entry name" value="GNAT"/>
    <property type="match status" value="1"/>
</dbReference>
<reference evidence="4 5" key="1">
    <citation type="submission" date="2018-07" db="EMBL/GenBank/DDBJ databases">
        <title>Genomic Encyclopedia of Type Strains, Phase IV (KMG-IV): sequencing the most valuable type-strain genomes for metagenomic binning, comparative biology and taxonomic classification.</title>
        <authorList>
            <person name="Goeker M."/>
        </authorList>
    </citation>
    <scope>NUCLEOTIDE SEQUENCE [LARGE SCALE GENOMIC DNA]</scope>
    <source>
        <strain evidence="4 5">DSM 14364</strain>
    </source>
</reference>
<evidence type="ECO:0000259" key="3">
    <source>
        <dbReference type="PROSITE" id="PS51186"/>
    </source>
</evidence>
<dbReference type="Gene3D" id="3.40.630.30">
    <property type="match status" value="1"/>
</dbReference>
<accession>A0A370HUK6</accession>
<feature type="domain" description="N-acetyltransferase" evidence="3">
    <location>
        <begin position="13"/>
        <end position="167"/>
    </location>
</feature>
<keyword evidence="5" id="KW-1185">Reference proteome</keyword>
<dbReference type="InterPro" id="IPR000182">
    <property type="entry name" value="GNAT_dom"/>
</dbReference>
<evidence type="ECO:0000256" key="1">
    <source>
        <dbReference type="ARBA" id="ARBA00022679"/>
    </source>
</evidence>
<evidence type="ECO:0000313" key="4">
    <source>
        <dbReference type="EMBL" id="RDI62187.1"/>
    </source>
</evidence>
<dbReference type="SUPFAM" id="SSF55729">
    <property type="entry name" value="Acyl-CoA N-acyltransferases (Nat)"/>
    <property type="match status" value="1"/>
</dbReference>
<evidence type="ECO:0000256" key="2">
    <source>
        <dbReference type="ARBA" id="ARBA00023315"/>
    </source>
</evidence>
<dbReference type="EMBL" id="QQBB01000001">
    <property type="protein sequence ID" value="RDI62187.1"/>
    <property type="molecule type" value="Genomic_DNA"/>
</dbReference>
<dbReference type="RefSeq" id="WP_114768334.1">
    <property type="nucleotide sequence ID" value="NZ_QQBB01000001.1"/>
</dbReference>
<dbReference type="GO" id="GO:0016747">
    <property type="term" value="F:acyltransferase activity, transferring groups other than amino-acyl groups"/>
    <property type="evidence" value="ECO:0007669"/>
    <property type="project" value="InterPro"/>
</dbReference>
<sequence>MSFLDRFYPPPSARIEPVGTESAAALAAIHATAFARGWSPLEFQGLLAERGVMADGLFVGREGILGRAAQPVGFILSRIVLDEAEILTVAIRPECRGRGYSRPLLSRHLDELSRRGVAQVHLEVEEGNAPAIALYRRLGFKETGRRPGYYLKPDGSRVSALMMALAL</sequence>
<dbReference type="InterPro" id="IPR016181">
    <property type="entry name" value="Acyl_CoA_acyltransferase"/>
</dbReference>
<evidence type="ECO:0000313" key="5">
    <source>
        <dbReference type="Proteomes" id="UP000254925"/>
    </source>
</evidence>
<dbReference type="AlphaFoldDB" id="A0A370HUK6"/>
<comment type="caution">
    <text evidence="4">The sequence shown here is derived from an EMBL/GenBank/DDBJ whole genome shotgun (WGS) entry which is preliminary data.</text>
</comment>
<dbReference type="CDD" id="cd04301">
    <property type="entry name" value="NAT_SF"/>
    <property type="match status" value="1"/>
</dbReference>
<dbReference type="InterPro" id="IPR050680">
    <property type="entry name" value="YpeA/RimI_acetyltransf"/>
</dbReference>
<gene>
    <name evidence="4" type="ORF">DES45_101455</name>
</gene>
<keyword evidence="1 4" id="KW-0808">Transferase</keyword>
<dbReference type="Pfam" id="PF00583">
    <property type="entry name" value="Acetyltransf_1"/>
    <property type="match status" value="1"/>
</dbReference>
<proteinExistence type="predicted"/>
<name>A0A370HUK6_9HYPH</name>
<dbReference type="Proteomes" id="UP000254925">
    <property type="component" value="Unassembled WGS sequence"/>
</dbReference>
<dbReference type="OrthoDB" id="9804026at2"/>
<keyword evidence="2" id="KW-0012">Acyltransferase</keyword>